<protein>
    <submittedName>
        <fullName evidence="2">Uncharacterized protein</fullName>
    </submittedName>
</protein>
<feature type="compositionally biased region" description="Basic and acidic residues" evidence="1">
    <location>
        <begin position="14"/>
        <end position="43"/>
    </location>
</feature>
<gene>
    <name evidence="2" type="ORF">GCM10025875_08320</name>
</gene>
<name>A0AA37XD85_9MICO</name>
<dbReference type="EMBL" id="BSUM01000001">
    <property type="protein sequence ID" value="GMA30840.1"/>
    <property type="molecule type" value="Genomic_DNA"/>
</dbReference>
<proteinExistence type="predicted"/>
<reference evidence="2" key="1">
    <citation type="journal article" date="2014" name="Int. J. Syst. Evol. Microbiol.">
        <title>Complete genome sequence of Corynebacterium casei LMG S-19264T (=DSM 44701T), isolated from a smear-ripened cheese.</title>
        <authorList>
            <consortium name="US DOE Joint Genome Institute (JGI-PGF)"/>
            <person name="Walter F."/>
            <person name="Albersmeier A."/>
            <person name="Kalinowski J."/>
            <person name="Ruckert C."/>
        </authorList>
    </citation>
    <scope>NUCLEOTIDE SEQUENCE</scope>
    <source>
        <strain evidence="2">NBRC 112290</strain>
    </source>
</reference>
<reference evidence="2" key="2">
    <citation type="submission" date="2023-02" db="EMBL/GenBank/DDBJ databases">
        <authorList>
            <person name="Sun Q."/>
            <person name="Mori K."/>
        </authorList>
    </citation>
    <scope>NUCLEOTIDE SEQUENCE</scope>
    <source>
        <strain evidence="2">NBRC 112290</strain>
    </source>
</reference>
<comment type="caution">
    <text evidence="2">The sequence shown here is derived from an EMBL/GenBank/DDBJ whole genome shotgun (WGS) entry which is preliminary data.</text>
</comment>
<keyword evidence="3" id="KW-1185">Reference proteome</keyword>
<organism evidence="2 3">
    <name type="scientific">Litorihabitans aurantiacus</name>
    <dbReference type="NCBI Taxonomy" id="1930061"/>
    <lineage>
        <taxon>Bacteria</taxon>
        <taxon>Bacillati</taxon>
        <taxon>Actinomycetota</taxon>
        <taxon>Actinomycetes</taxon>
        <taxon>Micrococcales</taxon>
        <taxon>Beutenbergiaceae</taxon>
        <taxon>Litorihabitans</taxon>
    </lineage>
</organism>
<evidence type="ECO:0000256" key="1">
    <source>
        <dbReference type="SAM" id="MobiDB-lite"/>
    </source>
</evidence>
<sequence length="142" mass="14548">MRRTGLRQAPGEVDDPRDLDVGRDGQRDHEARGARAHRGDVGEVLRSGAHPDVGARAPRAPEVAVLDEDVGGHDQPAGQDGDDGGVVTRAEIGGTAAGQQGDEACEELGLGEVGDGLGHEASLGRGGLATRRHGAWGRPGVT</sequence>
<feature type="region of interest" description="Disordered" evidence="1">
    <location>
        <begin position="1"/>
        <end position="59"/>
    </location>
</feature>
<accession>A0AA37XD85</accession>
<evidence type="ECO:0000313" key="3">
    <source>
        <dbReference type="Proteomes" id="UP001157161"/>
    </source>
</evidence>
<evidence type="ECO:0000313" key="2">
    <source>
        <dbReference type="EMBL" id="GMA30840.1"/>
    </source>
</evidence>
<feature type="region of interest" description="Disordered" evidence="1">
    <location>
        <begin position="121"/>
        <end position="142"/>
    </location>
</feature>
<dbReference type="AlphaFoldDB" id="A0AA37XD85"/>
<dbReference type="Proteomes" id="UP001157161">
    <property type="component" value="Unassembled WGS sequence"/>
</dbReference>